<evidence type="ECO:0000259" key="8">
    <source>
        <dbReference type="PROSITE" id="PS51873"/>
    </source>
</evidence>
<dbReference type="GO" id="GO:0097039">
    <property type="term" value="P:protein linear polyubiquitination"/>
    <property type="evidence" value="ECO:0007669"/>
    <property type="project" value="TreeGrafter"/>
</dbReference>
<evidence type="ECO:0000256" key="7">
    <source>
        <dbReference type="ARBA" id="ARBA00022833"/>
    </source>
</evidence>
<gene>
    <name evidence="9" type="ORF">ECRASSUSDP1_LOCUS16626</name>
</gene>
<name>A0AAD1XMB8_EUPCR</name>
<dbReference type="PANTHER" id="PTHR22770:SF13">
    <property type="entry name" value="RING-TYPE DOMAIN-CONTAINING PROTEIN"/>
    <property type="match status" value="1"/>
</dbReference>
<evidence type="ECO:0000313" key="10">
    <source>
        <dbReference type="Proteomes" id="UP001295684"/>
    </source>
</evidence>
<dbReference type="Proteomes" id="UP001295684">
    <property type="component" value="Unassembled WGS sequence"/>
</dbReference>
<evidence type="ECO:0000256" key="5">
    <source>
        <dbReference type="ARBA" id="ARBA00022771"/>
    </source>
</evidence>
<evidence type="ECO:0000256" key="1">
    <source>
        <dbReference type="ARBA" id="ARBA00004906"/>
    </source>
</evidence>
<dbReference type="Gene3D" id="1.20.120.1750">
    <property type="match status" value="1"/>
</dbReference>
<evidence type="ECO:0000256" key="4">
    <source>
        <dbReference type="ARBA" id="ARBA00022737"/>
    </source>
</evidence>
<proteinExistence type="predicted"/>
<dbReference type="GO" id="GO:0043130">
    <property type="term" value="F:ubiquitin binding"/>
    <property type="evidence" value="ECO:0007669"/>
    <property type="project" value="TreeGrafter"/>
</dbReference>
<dbReference type="GO" id="GO:0000151">
    <property type="term" value="C:ubiquitin ligase complex"/>
    <property type="evidence" value="ECO:0007669"/>
    <property type="project" value="TreeGrafter"/>
</dbReference>
<dbReference type="Pfam" id="PF26200">
    <property type="entry name" value="Rcat_RNF216"/>
    <property type="match status" value="1"/>
</dbReference>
<dbReference type="SUPFAM" id="SSF57850">
    <property type="entry name" value="RING/U-box"/>
    <property type="match status" value="1"/>
</dbReference>
<dbReference type="GO" id="GO:0004842">
    <property type="term" value="F:ubiquitin-protein transferase activity"/>
    <property type="evidence" value="ECO:0007669"/>
    <property type="project" value="TreeGrafter"/>
</dbReference>
<dbReference type="InterPro" id="IPR051628">
    <property type="entry name" value="LUBAC_E3_Ligases"/>
</dbReference>
<keyword evidence="4" id="KW-0677">Repeat</keyword>
<protein>
    <recommendedName>
        <fullName evidence="8">RING-type domain-containing protein</fullName>
    </recommendedName>
</protein>
<dbReference type="InterPro" id="IPR044066">
    <property type="entry name" value="TRIAD_supradom"/>
</dbReference>
<comment type="caution">
    <text evidence="9">The sequence shown here is derived from an EMBL/GenBank/DDBJ whole genome shotgun (WGS) entry which is preliminary data.</text>
</comment>
<comment type="pathway">
    <text evidence="1">Protein modification; protein ubiquitination.</text>
</comment>
<keyword evidence="10" id="KW-1185">Reference proteome</keyword>
<dbReference type="GO" id="GO:0008270">
    <property type="term" value="F:zinc ion binding"/>
    <property type="evidence" value="ECO:0007669"/>
    <property type="project" value="UniProtKB-KW"/>
</dbReference>
<organism evidence="9 10">
    <name type="scientific">Euplotes crassus</name>
    <dbReference type="NCBI Taxonomy" id="5936"/>
    <lineage>
        <taxon>Eukaryota</taxon>
        <taxon>Sar</taxon>
        <taxon>Alveolata</taxon>
        <taxon>Ciliophora</taxon>
        <taxon>Intramacronucleata</taxon>
        <taxon>Spirotrichea</taxon>
        <taxon>Hypotrichia</taxon>
        <taxon>Euplotida</taxon>
        <taxon>Euplotidae</taxon>
        <taxon>Moneuplotes</taxon>
    </lineage>
</organism>
<dbReference type="PROSITE" id="PS51873">
    <property type="entry name" value="TRIAD"/>
    <property type="match status" value="1"/>
</dbReference>
<keyword evidence="7" id="KW-0862">Zinc</keyword>
<keyword evidence="2" id="KW-0808">Transferase</keyword>
<reference evidence="9" key="1">
    <citation type="submission" date="2023-07" db="EMBL/GenBank/DDBJ databases">
        <authorList>
            <consortium name="AG Swart"/>
            <person name="Singh M."/>
            <person name="Singh A."/>
            <person name="Seah K."/>
            <person name="Emmerich C."/>
        </authorList>
    </citation>
    <scope>NUCLEOTIDE SEQUENCE</scope>
    <source>
        <strain evidence="9">DP1</strain>
    </source>
</reference>
<accession>A0AAD1XMB8</accession>
<evidence type="ECO:0000313" key="9">
    <source>
        <dbReference type="EMBL" id="CAI2375264.1"/>
    </source>
</evidence>
<sequence length="321" mass="37487">MKNNSGEEQTCSVCEETLEGDIPGIVCSQGHHICPDCSGLFVQNMLNKPETQIPAQCCFCKTEIDTQQVERQLSSEQKITYEKYYALNRLDPKLHKAVHCQYCEYFEIWRIDNNSIFFYCRNKECRKGTCLVCDKDLKVSESAIVTKSRTGKLEREVMSHSECSKYLQINQDWLRALIEGEQRVCPKCKSGGLKNDACNKMTCDKCNILWCYVCGQDEEHADKQDPNGNFYQHFIGWENNSKRCPKMLKFLAANDQRWDKDDEEANRDFFYKICLYKSLRGFFKKYTQEQFDALCEVSPIVQHHGYDLQEAMTMDLEIIKR</sequence>
<dbReference type="GO" id="GO:0043161">
    <property type="term" value="P:proteasome-mediated ubiquitin-dependent protein catabolic process"/>
    <property type="evidence" value="ECO:0007669"/>
    <property type="project" value="TreeGrafter"/>
</dbReference>
<keyword evidence="3" id="KW-0479">Metal-binding</keyword>
<feature type="domain" description="RING-type" evidence="8">
    <location>
        <begin position="7"/>
        <end position="244"/>
    </location>
</feature>
<keyword evidence="6" id="KW-0833">Ubl conjugation pathway</keyword>
<evidence type="ECO:0000256" key="3">
    <source>
        <dbReference type="ARBA" id="ARBA00022723"/>
    </source>
</evidence>
<dbReference type="PANTHER" id="PTHR22770">
    <property type="entry name" value="UBIQUITIN CONJUGATING ENZYME 7 INTERACTING PROTEIN-RELATED"/>
    <property type="match status" value="1"/>
</dbReference>
<evidence type="ECO:0000256" key="2">
    <source>
        <dbReference type="ARBA" id="ARBA00022679"/>
    </source>
</evidence>
<dbReference type="EMBL" id="CAMPGE010016729">
    <property type="protein sequence ID" value="CAI2375264.1"/>
    <property type="molecule type" value="Genomic_DNA"/>
</dbReference>
<keyword evidence="5" id="KW-0863">Zinc-finger</keyword>
<dbReference type="AlphaFoldDB" id="A0AAD1XMB8"/>
<evidence type="ECO:0000256" key="6">
    <source>
        <dbReference type="ARBA" id="ARBA00022786"/>
    </source>
</evidence>